<gene>
    <name evidence="1" type="ORF">O6H91_08G041200</name>
</gene>
<keyword evidence="2" id="KW-1185">Reference proteome</keyword>
<comment type="caution">
    <text evidence="1">The sequence shown here is derived from an EMBL/GenBank/DDBJ whole genome shotgun (WGS) entry which is preliminary data.</text>
</comment>
<accession>A0ACC2CX63</accession>
<evidence type="ECO:0000313" key="1">
    <source>
        <dbReference type="EMBL" id="KAJ7546474.1"/>
    </source>
</evidence>
<dbReference type="Proteomes" id="UP001162992">
    <property type="component" value="Chromosome 8"/>
</dbReference>
<sequence length="544" mass="60991">MEYGVLLHFLPRDCTGLRLWDGGAPQAQYHHRHFFFYGRHRAPSLPCVASASSFSDCQPVRLEQKRRVASTRPEAAFPWGCDVESLESGQILQEWLSSQGLPPQKMELQRVEAGGRGLVAQRKLRKGERLLYVPSSLIITTQSEWSSPKAGNVLQENGVPEWPQLASFLISEASQGKNSPWSSYIAALPQQPRSILQWTALDVDTYLAGSSIKDRALECIKDVNYTYHDLQERIFSRYPELFPSKIYSLESIKWAFSILFSRLVRLPSAGQQLALVPWADMLNHSTEVNAFLDVEASSKTVILELDRAYEKGEQVLISYGKRSNAELLLSYGFIPAGPNTNDFVEVEAELDPRDEMFTAKLDALQAHGLSSPQRFPVKLTGLPMQLLAFARLAVSTSMQTQYYSQMAIAATEKGLASNKQQWDFDLEDKIKAFQFILTICEASISNLTRFLKGKEDLLGDDIIHRGTAAEIGRQPKAELAVALCNSERTILYRAQHVLRMELLELRAKKSGSRLGSKLNPPSFGPLEKIGNLFGVNSTRFEPCE</sequence>
<protein>
    <submittedName>
        <fullName evidence="1">Uncharacterized protein</fullName>
    </submittedName>
</protein>
<proteinExistence type="predicted"/>
<reference evidence="2" key="1">
    <citation type="journal article" date="2024" name="Proc. Natl. Acad. Sci. U.S.A.">
        <title>Extraordinary preservation of gene collinearity over three hundred million years revealed in homosporous lycophytes.</title>
        <authorList>
            <person name="Li C."/>
            <person name="Wickell D."/>
            <person name="Kuo L.Y."/>
            <person name="Chen X."/>
            <person name="Nie B."/>
            <person name="Liao X."/>
            <person name="Peng D."/>
            <person name="Ji J."/>
            <person name="Jenkins J."/>
            <person name="Williams M."/>
            <person name="Shu S."/>
            <person name="Plott C."/>
            <person name="Barry K."/>
            <person name="Rajasekar S."/>
            <person name="Grimwood J."/>
            <person name="Han X."/>
            <person name="Sun S."/>
            <person name="Hou Z."/>
            <person name="He W."/>
            <person name="Dai G."/>
            <person name="Sun C."/>
            <person name="Schmutz J."/>
            <person name="Leebens-Mack J.H."/>
            <person name="Li F.W."/>
            <person name="Wang L."/>
        </authorList>
    </citation>
    <scope>NUCLEOTIDE SEQUENCE [LARGE SCALE GENOMIC DNA]</scope>
    <source>
        <strain evidence="2">cv. PW_Plant_1</strain>
    </source>
</reference>
<dbReference type="EMBL" id="CM055099">
    <property type="protein sequence ID" value="KAJ7546474.1"/>
    <property type="molecule type" value="Genomic_DNA"/>
</dbReference>
<name>A0ACC2CX63_DIPCM</name>
<organism evidence="1 2">
    <name type="scientific">Diphasiastrum complanatum</name>
    <name type="common">Issler's clubmoss</name>
    <name type="synonym">Lycopodium complanatum</name>
    <dbReference type="NCBI Taxonomy" id="34168"/>
    <lineage>
        <taxon>Eukaryota</taxon>
        <taxon>Viridiplantae</taxon>
        <taxon>Streptophyta</taxon>
        <taxon>Embryophyta</taxon>
        <taxon>Tracheophyta</taxon>
        <taxon>Lycopodiopsida</taxon>
        <taxon>Lycopodiales</taxon>
        <taxon>Lycopodiaceae</taxon>
        <taxon>Lycopodioideae</taxon>
        <taxon>Diphasiastrum</taxon>
    </lineage>
</organism>
<evidence type="ECO:0000313" key="2">
    <source>
        <dbReference type="Proteomes" id="UP001162992"/>
    </source>
</evidence>